<dbReference type="OrthoDB" id="5518831at2"/>
<evidence type="ECO:0000313" key="3">
    <source>
        <dbReference type="EMBL" id="PRP92871.1"/>
    </source>
</evidence>
<evidence type="ECO:0000256" key="1">
    <source>
        <dbReference type="SAM" id="MobiDB-lite"/>
    </source>
</evidence>
<comment type="caution">
    <text evidence="3">The sequence shown here is derived from an EMBL/GenBank/DDBJ whole genome shotgun (WGS) entry which is preliminary data.</text>
</comment>
<reference evidence="3 4" key="1">
    <citation type="submission" date="2018-03" db="EMBL/GenBank/DDBJ databases">
        <title>Draft Genome Sequences of the Obligatory Marine Myxobacteria Enhygromyxa salina SWB005.</title>
        <authorList>
            <person name="Poehlein A."/>
            <person name="Moghaddam J.A."/>
            <person name="Harms H."/>
            <person name="Alanjari M."/>
            <person name="Koenig G.M."/>
            <person name="Daniel R."/>
            <person name="Schaeberle T.F."/>
        </authorList>
    </citation>
    <scope>NUCLEOTIDE SEQUENCE [LARGE SCALE GENOMIC DNA]</scope>
    <source>
        <strain evidence="3 4">SWB005</strain>
    </source>
</reference>
<feature type="signal peptide" evidence="2">
    <location>
        <begin position="1"/>
        <end position="22"/>
    </location>
</feature>
<dbReference type="PROSITE" id="PS51257">
    <property type="entry name" value="PROKAR_LIPOPROTEIN"/>
    <property type="match status" value="1"/>
</dbReference>
<keyword evidence="4" id="KW-1185">Reference proteome</keyword>
<accession>A0A2S9XJK6</accession>
<feature type="chain" id="PRO_5015469056" evidence="2">
    <location>
        <begin position="23"/>
        <end position="224"/>
    </location>
</feature>
<organism evidence="3 4">
    <name type="scientific">Enhygromyxa salina</name>
    <dbReference type="NCBI Taxonomy" id="215803"/>
    <lineage>
        <taxon>Bacteria</taxon>
        <taxon>Pseudomonadati</taxon>
        <taxon>Myxococcota</taxon>
        <taxon>Polyangia</taxon>
        <taxon>Nannocystales</taxon>
        <taxon>Nannocystaceae</taxon>
        <taxon>Enhygromyxa</taxon>
    </lineage>
</organism>
<evidence type="ECO:0000256" key="2">
    <source>
        <dbReference type="SAM" id="SignalP"/>
    </source>
</evidence>
<dbReference type="AlphaFoldDB" id="A0A2S9XJK6"/>
<sequence length="224" mass="24060">MPRRRLPLLLLLLLALPMAGGASCPAKRSDCEYDSSERCLWERGELSPAAGGDEQLDGEGGPAADSGGSNSPDSTELDVAVSSMIEIMRAGVEWSLVDEQARGLCREPNSEGQLVPTEVIAAPDDAWSCRVSLDDQQLTLEAGSGVLSLSSVKLDDGQSDELFESARARFDERCAGRFVDLEGTKGESFLRCSLPEGPYLVLARFPRDLDQRAWQVSIAIVDAG</sequence>
<evidence type="ECO:0000313" key="4">
    <source>
        <dbReference type="Proteomes" id="UP000237968"/>
    </source>
</evidence>
<keyword evidence="2" id="KW-0732">Signal</keyword>
<dbReference type="RefSeq" id="WP_106393896.1">
    <property type="nucleotide sequence ID" value="NZ_PVNK01000201.1"/>
</dbReference>
<name>A0A2S9XJK6_9BACT</name>
<feature type="region of interest" description="Disordered" evidence="1">
    <location>
        <begin position="47"/>
        <end position="76"/>
    </location>
</feature>
<dbReference type="Proteomes" id="UP000237968">
    <property type="component" value="Unassembled WGS sequence"/>
</dbReference>
<protein>
    <submittedName>
        <fullName evidence="3">Uncharacterized protein</fullName>
    </submittedName>
</protein>
<gene>
    <name evidence="3" type="ORF">ENSA5_46360</name>
</gene>
<proteinExistence type="predicted"/>
<dbReference type="EMBL" id="PVNK01000201">
    <property type="protein sequence ID" value="PRP92871.1"/>
    <property type="molecule type" value="Genomic_DNA"/>
</dbReference>